<accession>A0ABN9SGC7</accession>
<protein>
    <submittedName>
        <fullName evidence="2">Uncharacterized protein</fullName>
    </submittedName>
</protein>
<dbReference type="EMBL" id="CAUYUJ010010903">
    <property type="protein sequence ID" value="CAK0830499.1"/>
    <property type="molecule type" value="Genomic_DNA"/>
</dbReference>
<reference evidence="2" key="1">
    <citation type="submission" date="2023-10" db="EMBL/GenBank/DDBJ databases">
        <authorList>
            <person name="Chen Y."/>
            <person name="Shah S."/>
            <person name="Dougan E. K."/>
            <person name="Thang M."/>
            <person name="Chan C."/>
        </authorList>
    </citation>
    <scope>NUCLEOTIDE SEQUENCE [LARGE SCALE GENOMIC DNA]</scope>
</reference>
<gene>
    <name evidence="2" type="ORF">PCOR1329_LOCUS29132</name>
</gene>
<evidence type="ECO:0000313" key="2">
    <source>
        <dbReference type="EMBL" id="CAK0830499.1"/>
    </source>
</evidence>
<feature type="region of interest" description="Disordered" evidence="1">
    <location>
        <begin position="118"/>
        <end position="163"/>
    </location>
</feature>
<sequence>MSWSRAAPSSMSRAAPWLKRRRPRAAGAARASAHPWALMPGRCACRPAPTRGAMLEFVLDAVGDHGQGGGVTAAEESAAYNAVDHVERRADRNLEASNAATAAHIGALSDRLAKMERSVHESQAWHPAADAGGTLAPSTDEDMGSLPAVPEEGDDYGAEAKTDPDKQQAAYADFLDTTRRNIDCVGVHAWGMSAATRQGATCGGACCALMPSALLLLLQAIVLHSVSLEALNPTCVRNEDCRSGT</sequence>
<evidence type="ECO:0000256" key="1">
    <source>
        <dbReference type="SAM" id="MobiDB-lite"/>
    </source>
</evidence>
<keyword evidence="3" id="KW-1185">Reference proteome</keyword>
<proteinExistence type="predicted"/>
<feature type="compositionally biased region" description="Low complexity" evidence="1">
    <location>
        <begin position="1"/>
        <end position="17"/>
    </location>
</feature>
<comment type="caution">
    <text evidence="2">The sequence shown here is derived from an EMBL/GenBank/DDBJ whole genome shotgun (WGS) entry which is preliminary data.</text>
</comment>
<feature type="region of interest" description="Disordered" evidence="1">
    <location>
        <begin position="1"/>
        <end position="33"/>
    </location>
</feature>
<name>A0ABN9SGC7_9DINO</name>
<dbReference type="Proteomes" id="UP001189429">
    <property type="component" value="Unassembled WGS sequence"/>
</dbReference>
<organism evidence="2 3">
    <name type="scientific">Prorocentrum cordatum</name>
    <dbReference type="NCBI Taxonomy" id="2364126"/>
    <lineage>
        <taxon>Eukaryota</taxon>
        <taxon>Sar</taxon>
        <taxon>Alveolata</taxon>
        <taxon>Dinophyceae</taxon>
        <taxon>Prorocentrales</taxon>
        <taxon>Prorocentraceae</taxon>
        <taxon>Prorocentrum</taxon>
    </lineage>
</organism>
<evidence type="ECO:0000313" key="3">
    <source>
        <dbReference type="Proteomes" id="UP001189429"/>
    </source>
</evidence>